<dbReference type="InterPro" id="IPR014001">
    <property type="entry name" value="Helicase_ATP-bd"/>
</dbReference>
<feature type="domain" description="Helicase ATP-binding" evidence="1">
    <location>
        <begin position="1"/>
        <end position="99"/>
    </location>
</feature>
<keyword evidence="3" id="KW-1185">Reference proteome</keyword>
<accession>A0A9N9IXL7</accession>
<name>A0A9N9IXL7_9GLOM</name>
<protein>
    <submittedName>
        <fullName evidence="2">21559_t:CDS:1</fullName>
    </submittedName>
</protein>
<gene>
    <name evidence="2" type="ORF">DERYTH_LOCUS17077</name>
</gene>
<evidence type="ECO:0000313" key="3">
    <source>
        <dbReference type="Proteomes" id="UP000789405"/>
    </source>
</evidence>
<dbReference type="EMBL" id="CAJVPY010015673">
    <property type="protein sequence ID" value="CAG8753026.1"/>
    <property type="molecule type" value="Genomic_DNA"/>
</dbReference>
<sequence length="598" mass="70835">RKSVDLDDYFLTWNKIYASSKDHLDLNNAPNIVTNGFIVAKNLKLRPNDIVVFDEIHEYDEDAFILLDRYKGQVVLLSATPIPRECDLVIDTGLDIDKHNSKHIMCHSSHSVAIQCQGRTGRTCNDIYIRLYQNYIDNLFDVSISFIYNYLHLYEKFWQVKPSYYSAKKLINPKIPSCFNSLIQSNLDYDVYLELIYTTNQQDADLLYQHLLAKHYNAYTYYFENINITTSIEDIWIGLNNFNILPRLIQYNTIRYDSQLKLFYFHYSHQNSLARYLYVQTNRTKMYIKDVAKLLFKYPTKKNVMNEANKSLQGTFIFGKMYKESKNKKKQKIYTNKYLNDLNNLHDKIVSGAILSQKESDLVYDINQQYIKYKENNPDFNLLAASDFLPPKQYKFIKENPQNKKHLKEYYQKILDDLVNKVNKDKLLINIDHKRQAEATKRINELLDEAFEEDKKNIFKNFNKPDYAKQKEAESIYTFELGQKNLNKSSEPFIYLDFARCVLGQQSLPLLKTAYMDSCVKCDYNMLQDVCYKCIKESNYTVSYAWCRLKDSLVEMRELAKYLYRKNNSFYIHHKGAEHIISNGLAPYEYYIVNDTIY</sequence>
<proteinExistence type="predicted"/>
<comment type="caution">
    <text evidence="2">The sequence shown here is derived from an EMBL/GenBank/DDBJ whole genome shotgun (WGS) entry which is preliminary data.</text>
</comment>
<dbReference type="AlphaFoldDB" id="A0A9N9IXL7"/>
<dbReference type="PROSITE" id="PS51192">
    <property type="entry name" value="HELICASE_ATP_BIND_1"/>
    <property type="match status" value="1"/>
</dbReference>
<organism evidence="2 3">
    <name type="scientific">Dentiscutata erythropus</name>
    <dbReference type="NCBI Taxonomy" id="1348616"/>
    <lineage>
        <taxon>Eukaryota</taxon>
        <taxon>Fungi</taxon>
        <taxon>Fungi incertae sedis</taxon>
        <taxon>Mucoromycota</taxon>
        <taxon>Glomeromycotina</taxon>
        <taxon>Glomeromycetes</taxon>
        <taxon>Diversisporales</taxon>
        <taxon>Gigasporaceae</taxon>
        <taxon>Dentiscutata</taxon>
    </lineage>
</organism>
<feature type="non-terminal residue" evidence="2">
    <location>
        <position position="598"/>
    </location>
</feature>
<feature type="non-terminal residue" evidence="2">
    <location>
        <position position="1"/>
    </location>
</feature>
<reference evidence="2" key="1">
    <citation type="submission" date="2021-06" db="EMBL/GenBank/DDBJ databases">
        <authorList>
            <person name="Kallberg Y."/>
            <person name="Tangrot J."/>
            <person name="Rosling A."/>
        </authorList>
    </citation>
    <scope>NUCLEOTIDE SEQUENCE</scope>
    <source>
        <strain evidence="2">MA453B</strain>
    </source>
</reference>
<evidence type="ECO:0000259" key="1">
    <source>
        <dbReference type="PROSITE" id="PS51192"/>
    </source>
</evidence>
<dbReference type="SUPFAM" id="SSF52540">
    <property type="entry name" value="P-loop containing nucleoside triphosphate hydrolases"/>
    <property type="match status" value="1"/>
</dbReference>
<dbReference type="InterPro" id="IPR027417">
    <property type="entry name" value="P-loop_NTPase"/>
</dbReference>
<dbReference type="Proteomes" id="UP000789405">
    <property type="component" value="Unassembled WGS sequence"/>
</dbReference>
<evidence type="ECO:0000313" key="2">
    <source>
        <dbReference type="EMBL" id="CAG8753026.1"/>
    </source>
</evidence>